<proteinExistence type="predicted"/>
<feature type="compositionally biased region" description="Polar residues" evidence="1">
    <location>
        <begin position="484"/>
        <end position="493"/>
    </location>
</feature>
<feature type="compositionally biased region" description="Basic and acidic residues" evidence="1">
    <location>
        <begin position="148"/>
        <end position="163"/>
    </location>
</feature>
<name>A0A1E4TLI5_9ASCO</name>
<keyword evidence="3" id="KW-1185">Reference proteome</keyword>
<feature type="region of interest" description="Disordered" evidence="1">
    <location>
        <begin position="131"/>
        <end position="182"/>
    </location>
</feature>
<feature type="region of interest" description="Disordered" evidence="1">
    <location>
        <begin position="1"/>
        <end position="49"/>
    </location>
</feature>
<evidence type="ECO:0000313" key="2">
    <source>
        <dbReference type="EMBL" id="ODV92508.1"/>
    </source>
</evidence>
<organism evidence="2 3">
    <name type="scientific">Tortispora caseinolytica NRRL Y-17796</name>
    <dbReference type="NCBI Taxonomy" id="767744"/>
    <lineage>
        <taxon>Eukaryota</taxon>
        <taxon>Fungi</taxon>
        <taxon>Dikarya</taxon>
        <taxon>Ascomycota</taxon>
        <taxon>Saccharomycotina</taxon>
        <taxon>Trigonopsidomycetes</taxon>
        <taxon>Trigonopsidales</taxon>
        <taxon>Trigonopsidaceae</taxon>
        <taxon>Tortispora</taxon>
    </lineage>
</organism>
<feature type="region of interest" description="Disordered" evidence="1">
    <location>
        <begin position="304"/>
        <end position="335"/>
    </location>
</feature>
<accession>A0A1E4TLI5</accession>
<evidence type="ECO:0000256" key="1">
    <source>
        <dbReference type="SAM" id="MobiDB-lite"/>
    </source>
</evidence>
<feature type="region of interest" description="Disordered" evidence="1">
    <location>
        <begin position="377"/>
        <end position="493"/>
    </location>
</feature>
<dbReference type="Proteomes" id="UP000095023">
    <property type="component" value="Unassembled WGS sequence"/>
</dbReference>
<protein>
    <submittedName>
        <fullName evidence="2">Uncharacterized protein</fullName>
    </submittedName>
</protein>
<feature type="compositionally biased region" description="Basic and acidic residues" evidence="1">
    <location>
        <begin position="450"/>
        <end position="481"/>
    </location>
</feature>
<dbReference type="EMBL" id="KV453841">
    <property type="protein sequence ID" value="ODV92508.1"/>
    <property type="molecule type" value="Genomic_DNA"/>
</dbReference>
<reference evidence="3" key="1">
    <citation type="submission" date="2016-02" db="EMBL/GenBank/DDBJ databases">
        <title>Comparative genomics of biotechnologically important yeasts.</title>
        <authorList>
            <consortium name="DOE Joint Genome Institute"/>
            <person name="Riley R."/>
            <person name="Haridas S."/>
            <person name="Wolfe K.H."/>
            <person name="Lopes M.R."/>
            <person name="Hittinger C.T."/>
            <person name="Goker M."/>
            <person name="Salamov A."/>
            <person name="Wisecaver J."/>
            <person name="Long T.M."/>
            <person name="Aerts A.L."/>
            <person name="Barry K."/>
            <person name="Choi C."/>
            <person name="Clum A."/>
            <person name="Coughlan A.Y."/>
            <person name="Deshpande S."/>
            <person name="Douglass A.P."/>
            <person name="Hanson S.J."/>
            <person name="Klenk H.-P."/>
            <person name="Labutti K."/>
            <person name="Lapidus A."/>
            <person name="Lindquist E."/>
            <person name="Lipzen A."/>
            <person name="Meier-Kolthoff J.P."/>
            <person name="Ohm R.A."/>
            <person name="Otillar R.P."/>
            <person name="Pangilinan J."/>
            <person name="Peng Y."/>
            <person name="Rokas A."/>
            <person name="Rosa C.A."/>
            <person name="Scheuner C."/>
            <person name="Sibirny A.A."/>
            <person name="Slot J.C."/>
            <person name="Stielow J.B."/>
            <person name="Sun H."/>
            <person name="Kurtzman C.P."/>
            <person name="Blackwell M."/>
            <person name="Jeffries T.W."/>
            <person name="Grigoriev I.V."/>
        </authorList>
    </citation>
    <scope>NUCLEOTIDE SEQUENCE [LARGE SCALE GENOMIC DNA]</scope>
    <source>
        <strain evidence="3">NRRL Y-17796</strain>
    </source>
</reference>
<gene>
    <name evidence="2" type="ORF">CANCADRAFT_43117</name>
</gene>
<feature type="compositionally biased region" description="Low complexity" evidence="1">
    <location>
        <begin position="316"/>
        <end position="326"/>
    </location>
</feature>
<evidence type="ECO:0000313" key="3">
    <source>
        <dbReference type="Proteomes" id="UP000095023"/>
    </source>
</evidence>
<sequence length="493" mass="54673">MSNPSSSGQDKSEHHAPPRTASFDPTSPNRPIDSLKQPPPPESVSHDTAFSTSHQFISYLAQTSDPKWTSDNVGAALSLFAEQERTHQLALLSQLRTKELELLQDLRRHNVPPSIIPEIFASTFAVPGLPNSRPEMIHPASQQSSVHYRSDSPPRRQFRRSDEDSYSVGRPPLPSSDGTHPNIAATTEQVSHLRAGHSLRSSPYALSPRQHDHINQIGNKYIREVSALEHEIRQGVTDSSREDVRHIDISGRHTPSESAVHHRNITDRGPMADLQIHHYQPIQKKFPSQTYTHFLEGNYTYDKFDTRSFPEPPTSPTQSTTQLRPPVSGPTHGTMSTFRLDSPYGDSHVNPGGRADPRIGYQPSHLPEIINETEIIASASNAPPRSRRRHSRAQSETSIRVGRHLMEPYAAAADRRAPQIHRQHKQAQSSTAEAPAGINALVEAAAETSRLMKDHSSAPEEKPSEAGKFVTEDEKSGEKLLEPTASNDEMTDA</sequence>
<dbReference type="AlphaFoldDB" id="A0A1E4TLI5"/>